<evidence type="ECO:0000256" key="8">
    <source>
        <dbReference type="ARBA" id="ARBA00023102"/>
    </source>
</evidence>
<feature type="domain" description="Aminotransferase class I/classII large" evidence="10">
    <location>
        <begin position="38"/>
        <end position="372"/>
    </location>
</feature>
<dbReference type="HAMAP" id="MF_01023">
    <property type="entry name" value="HisC_aminotrans_2"/>
    <property type="match status" value="1"/>
</dbReference>
<evidence type="ECO:0000256" key="5">
    <source>
        <dbReference type="ARBA" id="ARBA00022605"/>
    </source>
</evidence>
<dbReference type="InterPro" id="IPR001917">
    <property type="entry name" value="Aminotrans_II_pyridoxalP_BS"/>
</dbReference>
<keyword evidence="5 9" id="KW-0028">Amino-acid biosynthesis</keyword>
<comment type="caution">
    <text evidence="11">The sequence shown here is derived from an EMBL/GenBank/DDBJ whole genome shotgun (WGS) entry which is preliminary data.</text>
</comment>
<keyword evidence="12" id="KW-1185">Reference proteome</keyword>
<dbReference type="CDD" id="cd00609">
    <property type="entry name" value="AAT_like"/>
    <property type="match status" value="1"/>
</dbReference>
<dbReference type="SUPFAM" id="SSF53383">
    <property type="entry name" value="PLP-dependent transferases"/>
    <property type="match status" value="1"/>
</dbReference>
<evidence type="ECO:0000313" key="12">
    <source>
        <dbReference type="Proteomes" id="UP001501468"/>
    </source>
</evidence>
<dbReference type="EC" id="2.6.1.9" evidence="9"/>
<dbReference type="Gene3D" id="3.90.1150.10">
    <property type="entry name" value="Aspartate Aminotransferase, domain 1"/>
    <property type="match status" value="1"/>
</dbReference>
<dbReference type="InterPro" id="IPR015424">
    <property type="entry name" value="PyrdxlP-dep_Trfase"/>
</dbReference>
<proteinExistence type="inferred from homology"/>
<accession>A0ABP7EN02</accession>
<evidence type="ECO:0000313" key="11">
    <source>
        <dbReference type="EMBL" id="GAA3719399.1"/>
    </source>
</evidence>
<keyword evidence="6 9" id="KW-0808">Transferase</keyword>
<dbReference type="InterPro" id="IPR015422">
    <property type="entry name" value="PyrdxlP-dep_Trfase_small"/>
</dbReference>
<evidence type="ECO:0000259" key="10">
    <source>
        <dbReference type="Pfam" id="PF00155"/>
    </source>
</evidence>
<comment type="similarity">
    <text evidence="2 9">Belongs to the class-II pyridoxal-phosphate-dependent aminotransferase family. Histidinol-phosphate aminotransferase subfamily.</text>
</comment>
<evidence type="ECO:0000256" key="4">
    <source>
        <dbReference type="ARBA" id="ARBA00022576"/>
    </source>
</evidence>
<dbReference type="RefSeq" id="WP_344950926.1">
    <property type="nucleotide sequence ID" value="NZ_BAABDC010000010.1"/>
</dbReference>
<comment type="pathway">
    <text evidence="9">Amino-acid biosynthesis; L-histidine biosynthesis; L-histidine from 5-phospho-alpha-D-ribose 1-diphosphate: step 7/9.</text>
</comment>
<dbReference type="InterPro" id="IPR004839">
    <property type="entry name" value="Aminotransferase_I/II_large"/>
</dbReference>
<evidence type="ECO:0000256" key="3">
    <source>
        <dbReference type="ARBA" id="ARBA00011738"/>
    </source>
</evidence>
<dbReference type="PANTHER" id="PTHR42885:SF2">
    <property type="entry name" value="HISTIDINOL-PHOSPHATE AMINOTRANSFERASE"/>
    <property type="match status" value="1"/>
</dbReference>
<feature type="modified residue" description="N6-(pyridoxal phosphate)lysine" evidence="9">
    <location>
        <position position="243"/>
    </location>
</feature>
<dbReference type="Pfam" id="PF00155">
    <property type="entry name" value="Aminotran_1_2"/>
    <property type="match status" value="1"/>
</dbReference>
<dbReference type="NCBIfam" id="NF002877">
    <property type="entry name" value="PRK03317.1"/>
    <property type="match status" value="1"/>
</dbReference>
<dbReference type="PANTHER" id="PTHR42885">
    <property type="entry name" value="HISTIDINOL-PHOSPHATE AMINOTRANSFERASE-RELATED"/>
    <property type="match status" value="1"/>
</dbReference>
<comment type="cofactor">
    <cofactor evidence="1 9">
        <name>pyridoxal 5'-phosphate</name>
        <dbReference type="ChEBI" id="CHEBI:597326"/>
    </cofactor>
</comment>
<reference evidence="12" key="1">
    <citation type="journal article" date="2019" name="Int. J. Syst. Evol. Microbiol.">
        <title>The Global Catalogue of Microorganisms (GCM) 10K type strain sequencing project: providing services to taxonomists for standard genome sequencing and annotation.</title>
        <authorList>
            <consortium name="The Broad Institute Genomics Platform"/>
            <consortium name="The Broad Institute Genome Sequencing Center for Infectious Disease"/>
            <person name="Wu L."/>
            <person name="Ma J."/>
        </authorList>
    </citation>
    <scope>NUCLEOTIDE SEQUENCE [LARGE SCALE GENOMIC DNA]</scope>
    <source>
        <strain evidence="12">JCM 17125</strain>
    </source>
</reference>
<dbReference type="NCBIfam" id="TIGR01141">
    <property type="entry name" value="hisC"/>
    <property type="match status" value="1"/>
</dbReference>
<organism evidence="11 12">
    <name type="scientific">Terrabacter ginsenosidimutans</name>
    <dbReference type="NCBI Taxonomy" id="490575"/>
    <lineage>
        <taxon>Bacteria</taxon>
        <taxon>Bacillati</taxon>
        <taxon>Actinomycetota</taxon>
        <taxon>Actinomycetes</taxon>
        <taxon>Micrococcales</taxon>
        <taxon>Intrasporangiaceae</taxon>
        <taxon>Terrabacter</taxon>
    </lineage>
</organism>
<dbReference type="Proteomes" id="UP001501468">
    <property type="component" value="Unassembled WGS sequence"/>
</dbReference>
<gene>
    <name evidence="9" type="primary">hisC</name>
    <name evidence="11" type="ORF">GCM10022399_39750</name>
</gene>
<name>A0ABP7EN02_9MICO</name>
<keyword evidence="8 9" id="KW-0368">Histidine biosynthesis</keyword>
<evidence type="ECO:0000256" key="2">
    <source>
        <dbReference type="ARBA" id="ARBA00007970"/>
    </source>
</evidence>
<comment type="subunit">
    <text evidence="3 9">Homodimer.</text>
</comment>
<dbReference type="PROSITE" id="PS00599">
    <property type="entry name" value="AA_TRANSFER_CLASS_2"/>
    <property type="match status" value="1"/>
</dbReference>
<dbReference type="EMBL" id="BAABDC010000010">
    <property type="protein sequence ID" value="GAA3719399.1"/>
    <property type="molecule type" value="Genomic_DNA"/>
</dbReference>
<evidence type="ECO:0000256" key="6">
    <source>
        <dbReference type="ARBA" id="ARBA00022679"/>
    </source>
</evidence>
<evidence type="ECO:0000256" key="1">
    <source>
        <dbReference type="ARBA" id="ARBA00001933"/>
    </source>
</evidence>
<dbReference type="Gene3D" id="3.40.640.10">
    <property type="entry name" value="Type I PLP-dependent aspartate aminotransferase-like (Major domain)"/>
    <property type="match status" value="1"/>
</dbReference>
<keyword evidence="4 9" id="KW-0032">Aminotransferase</keyword>
<evidence type="ECO:0000256" key="7">
    <source>
        <dbReference type="ARBA" id="ARBA00022898"/>
    </source>
</evidence>
<evidence type="ECO:0000256" key="9">
    <source>
        <dbReference type="HAMAP-Rule" id="MF_01023"/>
    </source>
</evidence>
<protein>
    <recommendedName>
        <fullName evidence="9">Histidinol-phosphate aminotransferase</fullName>
        <ecNumber evidence="9">2.6.1.9</ecNumber>
    </recommendedName>
    <alternativeName>
        <fullName evidence="9">Imidazole acetol-phosphate transaminase</fullName>
    </alternativeName>
</protein>
<dbReference type="InterPro" id="IPR015421">
    <property type="entry name" value="PyrdxlP-dep_Trfase_major"/>
</dbReference>
<comment type="catalytic activity">
    <reaction evidence="9">
        <text>L-histidinol phosphate + 2-oxoglutarate = 3-(imidazol-4-yl)-2-oxopropyl phosphate + L-glutamate</text>
        <dbReference type="Rhea" id="RHEA:23744"/>
        <dbReference type="ChEBI" id="CHEBI:16810"/>
        <dbReference type="ChEBI" id="CHEBI:29985"/>
        <dbReference type="ChEBI" id="CHEBI:57766"/>
        <dbReference type="ChEBI" id="CHEBI:57980"/>
        <dbReference type="EC" id="2.6.1.9"/>
    </reaction>
</comment>
<keyword evidence="7 9" id="KW-0663">Pyridoxal phosphate</keyword>
<sequence>MTDASTQRPGAADEVQRLIRPDLRGRTPYGAPQLDVPVRLNTNENSYPVPQVVVDAVLVALADDVASLNRYPDREFTDLRKALTAYLEKQSGVSVTPEQVWAGNGSNEVLSHIVQAFGGHGRVALGFTPSYSMHPIISETHGMTWVDGLRSAATEPDAFDLTAESAVAQAREHDPSIVFLCSPNNPTGTALPFDVIGAVLEAAPNAIVVVDEAYAEFARPGTRSALTLLADHPRLVVTRTMSKAFAFAGGRLGYLVAAPELVDALRLVRLPYHLSSPTQTIARIALEHADVMLGTVEVIKHQRDRIVERLAELGARPVASDSNFVLFGGLRDEKATWQALLDAGVLVRDMGIAHHLRVTAGDPDETTAFLEAMTRLAPTHVLAPSADRQEPPA</sequence>
<dbReference type="InterPro" id="IPR005861">
    <property type="entry name" value="HisP_aminotrans"/>
</dbReference>